<evidence type="ECO:0000256" key="5">
    <source>
        <dbReference type="ARBA" id="ARBA00023163"/>
    </source>
</evidence>
<proteinExistence type="inferred from homology"/>
<dbReference type="GeneID" id="20237508"/>
<feature type="domain" description="RNA polymerase III subunit RPC82-related helix-turn-helix" evidence="9">
    <location>
        <begin position="8"/>
        <end position="65"/>
    </location>
</feature>
<evidence type="ECO:0000259" key="9">
    <source>
        <dbReference type="Pfam" id="PF08221"/>
    </source>
</evidence>
<dbReference type="InterPro" id="IPR055207">
    <property type="entry name" value="POLR3C_WHD"/>
</dbReference>
<comment type="function">
    <text evidence="7">DNA-dependent RNA polymerase catalyzes the transcription of DNA into RNA using the four ribonucleoside triphosphates as substrates. Specific core component of RNA polymerase III which synthesizes small RNAs, such as 5S rRNA and tRNAs.</text>
</comment>
<dbReference type="InterPro" id="IPR036388">
    <property type="entry name" value="WH-like_DNA-bd_sf"/>
</dbReference>
<comment type="subunit">
    <text evidence="7">Component of the RNA polymerase III (Pol III) complex consisting of 17 subunits.</text>
</comment>
<dbReference type="Pfam" id="PF05645">
    <property type="entry name" value="RNA_pol_Rpc82"/>
    <property type="match status" value="1"/>
</dbReference>
<keyword evidence="5 7" id="KW-0804">Transcription</keyword>
<dbReference type="STRING" id="225164.V4B2G0"/>
<name>V4B2G0_LOTGI</name>
<dbReference type="Pfam" id="PF22536">
    <property type="entry name" value="WHD_POLR3C"/>
    <property type="match status" value="1"/>
</dbReference>
<sequence length="505" mass="58431">MSQSKILLASKLLHELYGEVVADIATHLMKFGPRHLKLISEKTKIKLEQVKKGIGILIQHNLIKFETSKKKPVMEYTVDCDRVILLSRYPKYIYCAKTLYGDAAELLVEELLQTGQSLMSESTERVTERLNEALESTGNPKITTSLVCDKFSLLVNTHFLRRCSNSVYDANERVIGYQEPLERDKLYILPNIEGSVKRKRLSEESTQSNKRLKTGSEYTVPDDGIYWMINVDRFHLYYRDQLIIDSVNNKIDQKSSEIIRSMLRLSEVKTEPMSTVSAPMTLAEILQSLPNELGMTKHILEQYLSILAEDSFLCQSHVESVVQERFGSKCLRIFRVLLLKRHLEQKQIEEYAMVPTKETKEMLYNMLAENYITITEVSKTVDHAPSRTFYIFRVQLEHVSRMVLDHCYKAAANAISRRQMEVNKHKRVLDKQERVDAIIASLEQSGADEAQKQEIRETITPPEAEQLEKCRNTVNMLESSELQIDETIFIIEMYLNYHLLHKAIK</sequence>
<dbReference type="FunFam" id="1.10.10.10:FF:000199">
    <property type="entry name" value="DNA-directed RNA polymerase III subunit RPC3"/>
    <property type="match status" value="1"/>
</dbReference>
<evidence type="ECO:0000256" key="6">
    <source>
        <dbReference type="ARBA" id="ARBA00023242"/>
    </source>
</evidence>
<dbReference type="Pfam" id="PF08221">
    <property type="entry name" value="HTH_9"/>
    <property type="match status" value="1"/>
</dbReference>
<feature type="domain" description="RNA polymerase III Rpc82 C -terminal" evidence="8">
    <location>
        <begin position="181"/>
        <end position="313"/>
    </location>
</feature>
<dbReference type="RefSeq" id="XP_009048671.1">
    <property type="nucleotide sequence ID" value="XM_009050423.1"/>
</dbReference>
<dbReference type="OrthoDB" id="272392at2759"/>
<keyword evidence="12" id="KW-1185">Reference proteome</keyword>
<evidence type="ECO:0000256" key="2">
    <source>
        <dbReference type="ARBA" id="ARBA00007206"/>
    </source>
</evidence>
<comment type="similarity">
    <text evidence="2 7">Belongs to the eukaryotic RPC3/POLR3C RNA polymerase subunit family.</text>
</comment>
<feature type="domain" description="DNA-directed RNA polymerase III subunit RPC3 winged-helix" evidence="10">
    <location>
        <begin position="318"/>
        <end position="394"/>
    </location>
</feature>
<evidence type="ECO:0000313" key="11">
    <source>
        <dbReference type="EMBL" id="ESP00552.1"/>
    </source>
</evidence>
<dbReference type="Gene3D" id="1.10.10.10">
    <property type="entry name" value="Winged helix-like DNA-binding domain superfamily/Winged helix DNA-binding domain"/>
    <property type="match status" value="4"/>
</dbReference>
<evidence type="ECO:0000256" key="3">
    <source>
        <dbReference type="ARBA" id="ARBA00016689"/>
    </source>
</evidence>
<dbReference type="PANTHER" id="PTHR12949:SF0">
    <property type="entry name" value="DNA-DIRECTED RNA POLYMERASE III SUBUNIT RPC3"/>
    <property type="match status" value="1"/>
</dbReference>
<dbReference type="Gene3D" id="6.10.140.1450">
    <property type="match status" value="1"/>
</dbReference>
<dbReference type="CTD" id="20237508"/>
<dbReference type="FunFam" id="1.10.10.10:FF:000218">
    <property type="entry name" value="DNA-directed RNA polymerase III subunit RPC3"/>
    <property type="match status" value="1"/>
</dbReference>
<dbReference type="PANTHER" id="PTHR12949">
    <property type="entry name" value="RNA POLYMERASE III DNA DIRECTED -RELATED"/>
    <property type="match status" value="1"/>
</dbReference>
<dbReference type="OMA" id="GQYVVHM"/>
<keyword evidence="6 7" id="KW-0539">Nucleus</keyword>
<dbReference type="EMBL" id="KB200701">
    <property type="protein sequence ID" value="ESP00552.1"/>
    <property type="molecule type" value="Genomic_DNA"/>
</dbReference>
<dbReference type="HOGENOM" id="CLU_023294_1_1_1"/>
<dbReference type="GO" id="GO:0006351">
    <property type="term" value="P:DNA-templated transcription"/>
    <property type="evidence" value="ECO:0007669"/>
    <property type="project" value="InterPro"/>
</dbReference>
<evidence type="ECO:0000259" key="8">
    <source>
        <dbReference type="Pfam" id="PF05645"/>
    </source>
</evidence>
<dbReference type="InterPro" id="IPR008806">
    <property type="entry name" value="RNA_pol_III_Rpc82_C"/>
</dbReference>
<organism evidence="11 12">
    <name type="scientific">Lottia gigantea</name>
    <name type="common">Giant owl limpet</name>
    <dbReference type="NCBI Taxonomy" id="225164"/>
    <lineage>
        <taxon>Eukaryota</taxon>
        <taxon>Metazoa</taxon>
        <taxon>Spiralia</taxon>
        <taxon>Lophotrochozoa</taxon>
        <taxon>Mollusca</taxon>
        <taxon>Gastropoda</taxon>
        <taxon>Patellogastropoda</taxon>
        <taxon>Lottioidea</taxon>
        <taxon>Lottiidae</taxon>
        <taxon>Lottia</taxon>
    </lineage>
</organism>
<evidence type="ECO:0000313" key="12">
    <source>
        <dbReference type="Proteomes" id="UP000030746"/>
    </source>
</evidence>
<protein>
    <recommendedName>
        <fullName evidence="3 7">DNA-directed RNA polymerase III subunit RPC3</fullName>
        <shortName evidence="7">RNA polymerase III subunit C3</shortName>
    </recommendedName>
</protein>
<dbReference type="AlphaFoldDB" id="V4B2G0"/>
<dbReference type="InterPro" id="IPR039748">
    <property type="entry name" value="RPC3"/>
</dbReference>
<dbReference type="KEGG" id="lgi:LOTGIDRAFT_157828"/>
<dbReference type="GO" id="GO:0003697">
    <property type="term" value="F:single-stranded DNA binding"/>
    <property type="evidence" value="ECO:0007669"/>
    <property type="project" value="UniProtKB-UniRule"/>
</dbReference>
<gene>
    <name evidence="11" type="ORF">LOTGIDRAFT_157828</name>
</gene>
<reference evidence="11 12" key="1">
    <citation type="journal article" date="2013" name="Nature">
        <title>Insights into bilaterian evolution from three spiralian genomes.</title>
        <authorList>
            <person name="Simakov O."/>
            <person name="Marletaz F."/>
            <person name="Cho S.J."/>
            <person name="Edsinger-Gonzales E."/>
            <person name="Havlak P."/>
            <person name="Hellsten U."/>
            <person name="Kuo D.H."/>
            <person name="Larsson T."/>
            <person name="Lv J."/>
            <person name="Arendt D."/>
            <person name="Savage R."/>
            <person name="Osoegawa K."/>
            <person name="de Jong P."/>
            <person name="Grimwood J."/>
            <person name="Chapman J.A."/>
            <person name="Shapiro H."/>
            <person name="Aerts A."/>
            <person name="Otillar R.P."/>
            <person name="Terry A.Y."/>
            <person name="Boore J.L."/>
            <person name="Grigoriev I.V."/>
            <person name="Lindberg D.R."/>
            <person name="Seaver E.C."/>
            <person name="Weisblat D.A."/>
            <person name="Putnam N.H."/>
            <person name="Rokhsar D.S."/>
        </authorList>
    </citation>
    <scope>NUCLEOTIDE SEQUENCE [LARGE SCALE GENOMIC DNA]</scope>
</reference>
<evidence type="ECO:0000256" key="1">
    <source>
        <dbReference type="ARBA" id="ARBA00004123"/>
    </source>
</evidence>
<evidence type="ECO:0000259" key="10">
    <source>
        <dbReference type="Pfam" id="PF22536"/>
    </source>
</evidence>
<accession>V4B2G0</accession>
<dbReference type="Proteomes" id="UP000030746">
    <property type="component" value="Unassembled WGS sequence"/>
</dbReference>
<evidence type="ECO:0000256" key="4">
    <source>
        <dbReference type="ARBA" id="ARBA00022478"/>
    </source>
</evidence>
<dbReference type="Pfam" id="PF20912">
    <property type="entry name" value="RPC3_helical"/>
    <property type="match status" value="1"/>
</dbReference>
<dbReference type="InterPro" id="IPR013197">
    <property type="entry name" value="RNA_pol_III_RPC82-rel_HTH"/>
</dbReference>
<dbReference type="GO" id="GO:0005666">
    <property type="term" value="C:RNA polymerase III complex"/>
    <property type="evidence" value="ECO:0007669"/>
    <property type="project" value="UniProtKB-UniRule"/>
</dbReference>
<comment type="subcellular location">
    <subcellularLocation>
        <location evidence="1 7">Nucleus</location>
    </subcellularLocation>
</comment>
<keyword evidence="4 7" id="KW-0240">DNA-directed RNA polymerase</keyword>
<evidence type="ECO:0000256" key="7">
    <source>
        <dbReference type="RuleBase" id="RU367076"/>
    </source>
</evidence>